<proteinExistence type="predicted"/>
<evidence type="ECO:0000313" key="5">
    <source>
        <dbReference type="EMBL" id="ASJ07992.1"/>
    </source>
</evidence>
<name>A0A2Z2MHU4_9EURY</name>
<protein>
    <submittedName>
        <fullName evidence="5">Iron ABC transporter ATP-binding protein</fullName>
    </submittedName>
</protein>
<dbReference type="PANTHER" id="PTHR42734">
    <property type="entry name" value="METAL TRANSPORT SYSTEM ATP-BINDING PROTEIN TM_0124-RELATED"/>
    <property type="match status" value="1"/>
</dbReference>
<dbReference type="OrthoDB" id="24644at2157"/>
<evidence type="ECO:0000256" key="2">
    <source>
        <dbReference type="ARBA" id="ARBA00022741"/>
    </source>
</evidence>
<gene>
    <name evidence="5" type="ORF">A3L11_01615</name>
</gene>
<dbReference type="EMBL" id="CP015103">
    <property type="protein sequence ID" value="ASJ07992.1"/>
    <property type="molecule type" value="Genomic_DNA"/>
</dbReference>
<dbReference type="Proteomes" id="UP000250125">
    <property type="component" value="Chromosome"/>
</dbReference>
<dbReference type="RefSeq" id="WP_088855235.1">
    <property type="nucleotide sequence ID" value="NZ_CP015103.1"/>
</dbReference>
<evidence type="ECO:0000313" key="6">
    <source>
        <dbReference type="Proteomes" id="UP000250125"/>
    </source>
</evidence>
<keyword evidence="3 5" id="KW-0067">ATP-binding</keyword>
<dbReference type="SUPFAM" id="SSF52540">
    <property type="entry name" value="P-loop containing nucleoside triphosphate hydrolases"/>
    <property type="match status" value="1"/>
</dbReference>
<dbReference type="PANTHER" id="PTHR42734:SF20">
    <property type="entry name" value="ABC-TYPE IRON(III)-SIDEROPHORE TRANSPORT SYSTEM, ATPASE COMPONENT"/>
    <property type="match status" value="1"/>
</dbReference>
<dbReference type="SMART" id="SM00382">
    <property type="entry name" value="AAA"/>
    <property type="match status" value="1"/>
</dbReference>
<keyword evidence="6" id="KW-1185">Reference proteome</keyword>
<reference evidence="5 6" key="1">
    <citation type="submission" date="2016-04" db="EMBL/GenBank/DDBJ databases">
        <title>Complete genome sequence of Thermococcus siculi type strain RG-20.</title>
        <authorList>
            <person name="Oger P.M."/>
        </authorList>
    </citation>
    <scope>NUCLEOTIDE SEQUENCE [LARGE SCALE GENOMIC DNA]</scope>
    <source>
        <strain evidence="5 6">RG-20</strain>
    </source>
</reference>
<evidence type="ECO:0000256" key="1">
    <source>
        <dbReference type="ARBA" id="ARBA00022448"/>
    </source>
</evidence>
<dbReference type="GO" id="GO:0005524">
    <property type="term" value="F:ATP binding"/>
    <property type="evidence" value="ECO:0007669"/>
    <property type="project" value="UniProtKB-KW"/>
</dbReference>
<evidence type="ECO:0000259" key="4">
    <source>
        <dbReference type="PROSITE" id="PS50893"/>
    </source>
</evidence>
<dbReference type="PROSITE" id="PS00211">
    <property type="entry name" value="ABC_TRANSPORTER_1"/>
    <property type="match status" value="1"/>
</dbReference>
<dbReference type="GO" id="GO:0016887">
    <property type="term" value="F:ATP hydrolysis activity"/>
    <property type="evidence" value="ECO:0007669"/>
    <property type="project" value="InterPro"/>
</dbReference>
<dbReference type="AlphaFoldDB" id="A0A2Z2MHU4"/>
<dbReference type="InterPro" id="IPR017871">
    <property type="entry name" value="ABC_transporter-like_CS"/>
</dbReference>
<dbReference type="InterPro" id="IPR027417">
    <property type="entry name" value="P-loop_NTPase"/>
</dbReference>
<accession>A0A2Z2MHU4</accession>
<dbReference type="CDD" id="cd03214">
    <property type="entry name" value="ABC_Iron-Siderophores_B12_Hemin"/>
    <property type="match status" value="1"/>
</dbReference>
<evidence type="ECO:0000256" key="3">
    <source>
        <dbReference type="ARBA" id="ARBA00022840"/>
    </source>
</evidence>
<dbReference type="InterPro" id="IPR050153">
    <property type="entry name" value="Metal_Ion_Import_ABC"/>
</dbReference>
<dbReference type="PROSITE" id="PS50893">
    <property type="entry name" value="ABC_TRANSPORTER_2"/>
    <property type="match status" value="1"/>
</dbReference>
<keyword evidence="2" id="KW-0547">Nucleotide-binding</keyword>
<feature type="domain" description="ABC transporter" evidence="4">
    <location>
        <begin position="4"/>
        <end position="234"/>
    </location>
</feature>
<keyword evidence="1" id="KW-0813">Transport</keyword>
<dbReference type="Gene3D" id="3.40.50.300">
    <property type="entry name" value="P-loop containing nucleotide triphosphate hydrolases"/>
    <property type="match status" value="1"/>
</dbReference>
<dbReference type="InterPro" id="IPR003593">
    <property type="entry name" value="AAA+_ATPase"/>
</dbReference>
<dbReference type="FunFam" id="3.40.50.300:FF:000134">
    <property type="entry name" value="Iron-enterobactin ABC transporter ATP-binding protein"/>
    <property type="match status" value="1"/>
</dbReference>
<sequence length="248" mass="27453">MKVIKARNLRFSYNGADVLRGVNLEVEEGEFVAILGPNGAGKSTLLKCISGVLKCEGVEIFNRPIGEYSRNELARLIAYVPQRVEPGFMTVFDTVLLGRRPYMGLRPSVRDVEAVRVALRRLGIEDLALKVTNRVSGGELQKVNIARALAQEPKILMMDEPTNNLDIKSQLEVMRIARKFSADGGTVVMVMHDINLAIRFAKRFIFLKEGKIVASGGLEVLTPGIFREIYGVDVKIEDVKGVPVVIPF</sequence>
<organism evidence="5 6">
    <name type="scientific">Thermococcus siculi</name>
    <dbReference type="NCBI Taxonomy" id="72803"/>
    <lineage>
        <taxon>Archaea</taxon>
        <taxon>Methanobacteriati</taxon>
        <taxon>Methanobacteriota</taxon>
        <taxon>Thermococci</taxon>
        <taxon>Thermococcales</taxon>
        <taxon>Thermococcaceae</taxon>
        <taxon>Thermococcus</taxon>
    </lineage>
</organism>
<dbReference type="KEGG" id="tsl:A3L11_01615"/>
<dbReference type="InterPro" id="IPR003439">
    <property type="entry name" value="ABC_transporter-like_ATP-bd"/>
</dbReference>
<dbReference type="Pfam" id="PF00005">
    <property type="entry name" value="ABC_tran"/>
    <property type="match status" value="1"/>
</dbReference>
<dbReference type="GeneID" id="33316895"/>